<dbReference type="SMART" id="SM00382">
    <property type="entry name" value="AAA"/>
    <property type="match status" value="1"/>
</dbReference>
<dbReference type="InterPro" id="IPR016527">
    <property type="entry name" value="ORC4"/>
</dbReference>
<organism evidence="13 14">
    <name type="scientific">Cladobotryum mycophilum</name>
    <dbReference type="NCBI Taxonomy" id="491253"/>
    <lineage>
        <taxon>Eukaryota</taxon>
        <taxon>Fungi</taxon>
        <taxon>Dikarya</taxon>
        <taxon>Ascomycota</taxon>
        <taxon>Pezizomycotina</taxon>
        <taxon>Sordariomycetes</taxon>
        <taxon>Hypocreomycetidae</taxon>
        <taxon>Hypocreales</taxon>
        <taxon>Hypocreaceae</taxon>
        <taxon>Cladobotryum</taxon>
    </lineage>
</organism>
<dbReference type="InterPro" id="IPR027417">
    <property type="entry name" value="P-loop_NTPase"/>
</dbReference>
<evidence type="ECO:0000256" key="2">
    <source>
        <dbReference type="ARBA" id="ARBA00005334"/>
    </source>
</evidence>
<dbReference type="InterPro" id="IPR013083">
    <property type="entry name" value="Znf_RING/FYVE/PHD"/>
</dbReference>
<dbReference type="InterPro" id="IPR019786">
    <property type="entry name" value="Zinc_finger_PHD-type_CS"/>
</dbReference>
<keyword evidence="7" id="KW-0862">Zinc</keyword>
<keyword evidence="5" id="KW-0479">Metal-binding</keyword>
<dbReference type="SMART" id="SM00249">
    <property type="entry name" value="PHD"/>
    <property type="match status" value="1"/>
</dbReference>
<evidence type="ECO:0000313" key="14">
    <source>
        <dbReference type="Proteomes" id="UP001338125"/>
    </source>
</evidence>
<dbReference type="InterPro" id="IPR003593">
    <property type="entry name" value="AAA+_ATPase"/>
</dbReference>
<feature type="domain" description="PHD-type" evidence="12">
    <location>
        <begin position="271"/>
        <end position="321"/>
    </location>
</feature>
<dbReference type="Pfam" id="PF14629">
    <property type="entry name" value="ORC4_C"/>
    <property type="match status" value="1"/>
</dbReference>
<evidence type="ECO:0000256" key="11">
    <source>
        <dbReference type="SAM" id="MobiDB-lite"/>
    </source>
</evidence>
<dbReference type="Gene3D" id="3.30.40.10">
    <property type="entry name" value="Zinc/RING finger domain, C3HC4 (zinc finger)"/>
    <property type="match status" value="1"/>
</dbReference>
<evidence type="ECO:0000256" key="9">
    <source>
        <dbReference type="ARBA" id="ARBA00023242"/>
    </source>
</evidence>
<evidence type="ECO:0000256" key="10">
    <source>
        <dbReference type="PROSITE-ProRule" id="PRU00146"/>
    </source>
</evidence>
<evidence type="ECO:0000256" key="6">
    <source>
        <dbReference type="ARBA" id="ARBA00022771"/>
    </source>
</evidence>
<keyword evidence="4" id="KW-0235">DNA replication</keyword>
<dbReference type="SUPFAM" id="SSF57903">
    <property type="entry name" value="FYVE/PHD zinc finger"/>
    <property type="match status" value="1"/>
</dbReference>
<dbReference type="Proteomes" id="UP001338125">
    <property type="component" value="Unassembled WGS sequence"/>
</dbReference>
<dbReference type="PROSITE" id="PS01359">
    <property type="entry name" value="ZF_PHD_1"/>
    <property type="match status" value="1"/>
</dbReference>
<sequence length="796" mass="86642">MELVATPGNRKRALDDGPFDDAATPTAASFKKRKLDEENTGSPSTPRAIGAAIVSAISGVLSFGSQQPKPVAAPVAAPVAEPQPEPLIEKSSNDQQQPIINGASIPILKPPTIAPAPVKARPAIKLPPGTKKTTGPGRGRGRKPKVEDASTAAESEGTALEDSPSKSRTVKRFNVAALTNGHLDPTADELSSTEFQGFDLNMRLAASTSKAPMPKGILSPSKKKGPQPKKTVSFNGSAGEVFFEDLPKSVSAKKPGRKPKQVEPVVQAPDEITCAICARPDSKAPNEIILCDNCDFAVHQQCYGVTEIPEGEWLCKSCTQEDMLNTPKKSTGELMVASAPLCLLLKSRIYPTWIIIYGLYKGFSWIAVLDEAYEKAQQLVEQTVMAGEGNSMLLIGPRGCGKTTMLENIIGDLTRVYSRDFYIVRLNGFIHTDDKLALKEIWRQLGKEMNVEDDLLNRSNYADTMASLLALLSHPSEILGTDEGVTSQSVIFIIDEFDMFAAHPRQTLLYNLFDIAQSRKAPIAVLGCTTRLDVVEMLEKRVKSRFSHRYIYLSLPRSLPAYWQICRQGLMLGEADPEDEGIDVRMEGYGEFQKYWTRKIEDLYKQRQFQDLLQYHYYTTKSPSAFFNEWILPLSIVSATNPNLSIPATSAELTSLTPPDSRLQLLSTLSDLDLGLLIAAARLDIVADTDTVNFAMAYDEYSSLVGRQRVQSATSGLLAVGGSARVWSRGVAGIAWERLITLGLLVPAGVGGVGAGSRTQGHGGLDGKMWKVDVALEEIPAATKLSTVLAKWCKEI</sequence>
<evidence type="ECO:0000313" key="13">
    <source>
        <dbReference type="EMBL" id="KAK5987935.1"/>
    </source>
</evidence>
<dbReference type="PANTHER" id="PTHR12087:SF0">
    <property type="entry name" value="ORIGIN RECOGNITION COMPLEX SUBUNIT 4"/>
    <property type="match status" value="1"/>
</dbReference>
<gene>
    <name evidence="13" type="ORF">PT974_12071</name>
</gene>
<proteinExistence type="inferred from homology"/>
<evidence type="ECO:0000256" key="5">
    <source>
        <dbReference type="ARBA" id="ARBA00022723"/>
    </source>
</evidence>
<evidence type="ECO:0000256" key="1">
    <source>
        <dbReference type="ARBA" id="ARBA00004123"/>
    </source>
</evidence>
<feature type="region of interest" description="Disordered" evidence="11">
    <location>
        <begin position="74"/>
        <end position="168"/>
    </location>
</feature>
<dbReference type="InterPro" id="IPR019787">
    <property type="entry name" value="Znf_PHD-finger"/>
</dbReference>
<comment type="subcellular location">
    <subcellularLocation>
        <location evidence="1">Nucleus</location>
    </subcellularLocation>
</comment>
<comment type="caution">
    <text evidence="13">The sequence shown here is derived from an EMBL/GenBank/DDBJ whole genome shotgun (WGS) entry which is preliminary data.</text>
</comment>
<dbReference type="CDD" id="cd15492">
    <property type="entry name" value="PHD_BRPF_JADE_like"/>
    <property type="match status" value="1"/>
</dbReference>
<evidence type="ECO:0000256" key="4">
    <source>
        <dbReference type="ARBA" id="ARBA00022705"/>
    </source>
</evidence>
<dbReference type="InterPro" id="IPR003959">
    <property type="entry name" value="ATPase_AAA_core"/>
</dbReference>
<evidence type="ECO:0000256" key="3">
    <source>
        <dbReference type="ARBA" id="ARBA00019083"/>
    </source>
</evidence>
<dbReference type="InterPro" id="IPR011011">
    <property type="entry name" value="Znf_FYVE_PHD"/>
</dbReference>
<evidence type="ECO:0000256" key="7">
    <source>
        <dbReference type="ARBA" id="ARBA00022833"/>
    </source>
</evidence>
<keyword evidence="6 10" id="KW-0863">Zinc-finger</keyword>
<reference evidence="13 14" key="1">
    <citation type="submission" date="2024-01" db="EMBL/GenBank/DDBJ databases">
        <title>Complete genome of Cladobotryum mycophilum ATHUM6906.</title>
        <authorList>
            <person name="Christinaki A.C."/>
            <person name="Myridakis A.I."/>
            <person name="Kouvelis V.N."/>
        </authorList>
    </citation>
    <scope>NUCLEOTIDE SEQUENCE [LARGE SCALE GENOMIC DNA]</scope>
    <source>
        <strain evidence="13 14">ATHUM6906</strain>
    </source>
</reference>
<evidence type="ECO:0000256" key="8">
    <source>
        <dbReference type="ARBA" id="ARBA00023125"/>
    </source>
</evidence>
<protein>
    <recommendedName>
        <fullName evidence="3">Origin recognition complex subunit 4</fullName>
    </recommendedName>
</protein>
<dbReference type="InterPro" id="IPR001965">
    <property type="entry name" value="Znf_PHD"/>
</dbReference>
<keyword evidence="14" id="KW-1185">Reference proteome</keyword>
<dbReference type="InterPro" id="IPR032705">
    <property type="entry name" value="ORC4_C"/>
</dbReference>
<name>A0ABR0S831_9HYPO</name>
<feature type="region of interest" description="Disordered" evidence="11">
    <location>
        <begin position="1"/>
        <end position="47"/>
    </location>
</feature>
<dbReference type="EMBL" id="JAVFKD010000016">
    <property type="protein sequence ID" value="KAK5987935.1"/>
    <property type="molecule type" value="Genomic_DNA"/>
</dbReference>
<keyword evidence="9" id="KW-0539">Nucleus</keyword>
<dbReference type="SUPFAM" id="SSF52540">
    <property type="entry name" value="P-loop containing nucleoside triphosphate hydrolases"/>
    <property type="match status" value="1"/>
</dbReference>
<feature type="region of interest" description="Disordered" evidence="11">
    <location>
        <begin position="209"/>
        <end position="231"/>
    </location>
</feature>
<dbReference type="PROSITE" id="PS50016">
    <property type="entry name" value="ZF_PHD_2"/>
    <property type="match status" value="1"/>
</dbReference>
<dbReference type="PANTHER" id="PTHR12087">
    <property type="entry name" value="ORIGIN RECOGNITION COMPLEX SUBUNIT 4"/>
    <property type="match status" value="1"/>
</dbReference>
<dbReference type="Gene3D" id="3.40.50.300">
    <property type="entry name" value="P-loop containing nucleotide triphosphate hydrolases"/>
    <property type="match status" value="1"/>
</dbReference>
<comment type="similarity">
    <text evidence="2">Belongs to the ORC4 family.</text>
</comment>
<keyword evidence="8" id="KW-0238">DNA-binding</keyword>
<accession>A0ABR0S831</accession>
<evidence type="ECO:0000259" key="12">
    <source>
        <dbReference type="PROSITE" id="PS50016"/>
    </source>
</evidence>
<dbReference type="Pfam" id="PF13831">
    <property type="entry name" value="PHD_2"/>
    <property type="match status" value="1"/>
</dbReference>
<dbReference type="CDD" id="cd00009">
    <property type="entry name" value="AAA"/>
    <property type="match status" value="1"/>
</dbReference>
<dbReference type="Pfam" id="PF00004">
    <property type="entry name" value="AAA"/>
    <property type="match status" value="1"/>
</dbReference>